<feature type="signal peptide" evidence="2">
    <location>
        <begin position="1"/>
        <end position="21"/>
    </location>
</feature>
<keyword evidence="2" id="KW-0732">Signal</keyword>
<gene>
    <name evidence="3" type="ORF">GKZ89_08375</name>
</gene>
<proteinExistence type="predicted"/>
<organism evidence="3 4">
    <name type="scientific">Metabacillus mangrovi</name>
    <dbReference type="NCBI Taxonomy" id="1491830"/>
    <lineage>
        <taxon>Bacteria</taxon>
        <taxon>Bacillati</taxon>
        <taxon>Bacillota</taxon>
        <taxon>Bacilli</taxon>
        <taxon>Bacillales</taxon>
        <taxon>Bacillaceae</taxon>
        <taxon>Metabacillus</taxon>
    </lineage>
</organism>
<keyword evidence="4" id="KW-1185">Reference proteome</keyword>
<reference evidence="3 4" key="1">
    <citation type="journal article" date="2017" name="Int. J. Syst. Evol. Microbiol.">
        <title>Bacillus mangrovi sp. nov., isolated from a sediment sample from a mangrove forest.</title>
        <authorList>
            <person name="Gupta V."/>
            <person name="Singh P.K."/>
            <person name="Korpole S."/>
            <person name="Tanuku N.R.S."/>
            <person name="Pinnaka A.K."/>
        </authorList>
    </citation>
    <scope>NUCLEOTIDE SEQUENCE [LARGE SCALE GENOMIC DNA]</scope>
    <source>
        <strain evidence="3 4">KCTC 33872</strain>
    </source>
</reference>
<comment type="caution">
    <text evidence="3">The sequence shown here is derived from an EMBL/GenBank/DDBJ whole genome shotgun (WGS) entry which is preliminary data.</text>
</comment>
<evidence type="ECO:0000256" key="1">
    <source>
        <dbReference type="SAM" id="MobiDB-lite"/>
    </source>
</evidence>
<evidence type="ECO:0000256" key="2">
    <source>
        <dbReference type="SAM" id="SignalP"/>
    </source>
</evidence>
<feature type="chain" id="PRO_5039719544" description="Lipoprotein" evidence="2">
    <location>
        <begin position="22"/>
        <end position="61"/>
    </location>
</feature>
<feature type="region of interest" description="Disordered" evidence="1">
    <location>
        <begin position="21"/>
        <end position="61"/>
    </location>
</feature>
<sequence>MKINKWMSLSAASLLSLGMLAGCNAPNDEKEPDPTEEPSEQNDEMNKNDDKDELKEEQENK</sequence>
<dbReference type="AlphaFoldDB" id="A0A7X2V4S7"/>
<evidence type="ECO:0000313" key="3">
    <source>
        <dbReference type="EMBL" id="MTH53431.1"/>
    </source>
</evidence>
<dbReference type="RefSeq" id="WP_155111960.1">
    <property type="nucleotide sequence ID" value="NZ_WMIB01000006.1"/>
</dbReference>
<dbReference type="PROSITE" id="PS51257">
    <property type="entry name" value="PROKAR_LIPOPROTEIN"/>
    <property type="match status" value="1"/>
</dbReference>
<feature type="compositionally biased region" description="Acidic residues" evidence="1">
    <location>
        <begin position="34"/>
        <end position="43"/>
    </location>
</feature>
<name>A0A7X2V4S7_9BACI</name>
<evidence type="ECO:0000313" key="4">
    <source>
        <dbReference type="Proteomes" id="UP000434639"/>
    </source>
</evidence>
<feature type="compositionally biased region" description="Basic and acidic residues" evidence="1">
    <location>
        <begin position="44"/>
        <end position="61"/>
    </location>
</feature>
<protein>
    <recommendedName>
        <fullName evidence="5">Lipoprotein</fullName>
    </recommendedName>
</protein>
<dbReference type="EMBL" id="WMIB01000006">
    <property type="protein sequence ID" value="MTH53431.1"/>
    <property type="molecule type" value="Genomic_DNA"/>
</dbReference>
<dbReference type="Proteomes" id="UP000434639">
    <property type="component" value="Unassembled WGS sequence"/>
</dbReference>
<accession>A0A7X2V4S7</accession>
<evidence type="ECO:0008006" key="5">
    <source>
        <dbReference type="Google" id="ProtNLM"/>
    </source>
</evidence>